<gene>
    <name evidence="2" type="ORF">Rhopal_003470-T1</name>
</gene>
<sequence length="505" mass="54717">METALVEVDKGLSPAYLSRRAQRERSREAFWDTAAMAASHYSGMLPDPLRLKLGGLSPQQLQVHEDFARLRAVPPVGAAIDGRNGAFYADSPAMAAATLTPQIAAAATAAAAASGGAEPSLLSPAQVVEKFSVLVAELDKALAAESSPSFGGVAQESDLRRVVQHIPVLAATSTSPDETALVCSQKAVQLLYCIEMTLAHDAHVFLLDRLCAISPKVAKEVSLWLIYAEDERKFNVPVTVALLQARFIAVAELDLQLAKFVVRKFRASVVDFAANLLAGPRRPPVATREQFSNTFEALNQAVRAGKATDAARTVLQAVQTRGSINVRGLSPGKLTSADEPGVREQLTYCFAEWVRLFQQSYNVEKSFVDFVVQLQKQGILKGEEISSFFFRVCAEVSIDSYIKNKAAGGTPATGIFQPIDAFARLITFMIKYHADPTGVNNDKAKVHYMTKVLSIVVLVLANSHEELGPHFQTKKVIRIYGHLGFVVLSLALDTLVARQVLVISI</sequence>
<reference evidence="2 3" key="1">
    <citation type="submission" date="2021-12" db="EMBL/GenBank/DDBJ databases">
        <title>High titer production of polyol ester of fatty acids by Rhodotorula paludigena BS15 towards product separation-free biomass refinery.</title>
        <authorList>
            <person name="Mano J."/>
            <person name="Ono H."/>
            <person name="Tanaka T."/>
            <person name="Naito K."/>
            <person name="Sushida H."/>
            <person name="Ike M."/>
            <person name="Tokuyasu K."/>
            <person name="Kitaoka M."/>
        </authorList>
    </citation>
    <scope>NUCLEOTIDE SEQUENCE [LARGE SCALE GENOMIC DNA]</scope>
    <source>
        <strain evidence="2 3">BS15</strain>
    </source>
</reference>
<dbReference type="GO" id="GO:0000288">
    <property type="term" value="P:nuclear-transcribed mRNA catabolic process, deadenylation-dependent decay"/>
    <property type="evidence" value="ECO:0007669"/>
    <property type="project" value="TreeGrafter"/>
</dbReference>
<dbReference type="CDD" id="cd20710">
    <property type="entry name" value="NOT1_connector"/>
    <property type="match status" value="1"/>
</dbReference>
<dbReference type="Proteomes" id="UP001342314">
    <property type="component" value="Unassembled WGS sequence"/>
</dbReference>
<dbReference type="PANTHER" id="PTHR13162">
    <property type="entry name" value="CCR4-NOT TRANSCRIPTION COMPLEX"/>
    <property type="match status" value="1"/>
</dbReference>
<dbReference type="Gene3D" id="1.25.40.790">
    <property type="match status" value="1"/>
</dbReference>
<dbReference type="InterPro" id="IPR040398">
    <property type="entry name" value="Not1"/>
</dbReference>
<evidence type="ECO:0000313" key="2">
    <source>
        <dbReference type="EMBL" id="GJN90459.1"/>
    </source>
</evidence>
<organism evidence="2 3">
    <name type="scientific">Rhodotorula paludigena</name>
    <dbReference type="NCBI Taxonomy" id="86838"/>
    <lineage>
        <taxon>Eukaryota</taxon>
        <taxon>Fungi</taxon>
        <taxon>Dikarya</taxon>
        <taxon>Basidiomycota</taxon>
        <taxon>Pucciniomycotina</taxon>
        <taxon>Microbotryomycetes</taxon>
        <taxon>Sporidiobolales</taxon>
        <taxon>Sporidiobolaceae</taxon>
        <taxon>Rhodotorula</taxon>
    </lineage>
</organism>
<dbReference type="PANTHER" id="PTHR13162:SF8">
    <property type="entry name" value="CCR4-NOT TRANSCRIPTION COMPLEX SUBUNIT 1"/>
    <property type="match status" value="1"/>
</dbReference>
<feature type="domain" description="CCR4-NOT transcription complex subunit 1-like NOT1 connector" evidence="1">
    <location>
        <begin position="138"/>
        <end position="318"/>
    </location>
</feature>
<dbReference type="GO" id="GO:0030015">
    <property type="term" value="C:CCR4-NOT core complex"/>
    <property type="evidence" value="ECO:0007669"/>
    <property type="project" value="InterPro"/>
</dbReference>
<protein>
    <recommendedName>
        <fullName evidence="1">CCR4-NOT transcription complex subunit 1-like NOT1 connector domain-containing protein</fullName>
    </recommendedName>
</protein>
<dbReference type="GO" id="GO:0000932">
    <property type="term" value="C:P-body"/>
    <property type="evidence" value="ECO:0007669"/>
    <property type="project" value="TreeGrafter"/>
</dbReference>
<comment type="caution">
    <text evidence="2">The sequence shown here is derived from an EMBL/GenBank/DDBJ whole genome shotgun (WGS) entry which is preliminary data.</text>
</comment>
<dbReference type="Pfam" id="PF25097">
    <property type="entry name" value="ARM_Cnot1"/>
    <property type="match status" value="1"/>
</dbReference>
<evidence type="ECO:0000259" key="1">
    <source>
        <dbReference type="Pfam" id="PF25097"/>
    </source>
</evidence>
<dbReference type="InterPro" id="IPR055454">
    <property type="entry name" value="CNOT1-like_NOT1_connector"/>
</dbReference>
<proteinExistence type="predicted"/>
<dbReference type="EMBL" id="BQKY01000006">
    <property type="protein sequence ID" value="GJN90459.1"/>
    <property type="molecule type" value="Genomic_DNA"/>
</dbReference>
<dbReference type="AlphaFoldDB" id="A0AAV5GJ53"/>
<evidence type="ECO:0000313" key="3">
    <source>
        <dbReference type="Proteomes" id="UP001342314"/>
    </source>
</evidence>
<dbReference type="GO" id="GO:0060090">
    <property type="term" value="F:molecular adaptor activity"/>
    <property type="evidence" value="ECO:0007669"/>
    <property type="project" value="TreeGrafter"/>
</dbReference>
<name>A0AAV5GJ53_9BASI</name>
<accession>A0AAV5GJ53</accession>
<dbReference type="GO" id="GO:0017148">
    <property type="term" value="P:negative regulation of translation"/>
    <property type="evidence" value="ECO:0007669"/>
    <property type="project" value="InterPro"/>
</dbReference>
<keyword evidence="3" id="KW-1185">Reference proteome</keyword>